<evidence type="ECO:0000313" key="3">
    <source>
        <dbReference type="Proteomes" id="UP001158360"/>
    </source>
</evidence>
<dbReference type="Gene3D" id="2.10.10.80">
    <property type="match status" value="1"/>
</dbReference>
<reference evidence="2" key="1">
    <citation type="submission" date="2022-09" db="EMBL/GenBank/DDBJ databases">
        <title>Intensive care unit water sources are persistently colonized with multi-drug resistant bacteria and are the site of extensive horizontal gene transfer of antibiotic resistance genes.</title>
        <authorList>
            <person name="Diorio-Toth L."/>
        </authorList>
    </citation>
    <scope>NUCLEOTIDE SEQUENCE</scope>
    <source>
        <strain evidence="2">GD04139</strain>
    </source>
</reference>
<accession>A0AAW6S4Z9</accession>
<dbReference type="Pfam" id="PF18668">
    <property type="entry name" value="Tail_spike_N"/>
    <property type="match status" value="1"/>
</dbReference>
<dbReference type="InterPro" id="IPR040775">
    <property type="entry name" value="Tail_spike_N"/>
</dbReference>
<organism evidence="2 3">
    <name type="scientific">Enterobacter cloacae</name>
    <dbReference type="NCBI Taxonomy" id="550"/>
    <lineage>
        <taxon>Bacteria</taxon>
        <taxon>Pseudomonadati</taxon>
        <taxon>Pseudomonadota</taxon>
        <taxon>Gammaproteobacteria</taxon>
        <taxon>Enterobacterales</taxon>
        <taxon>Enterobacteriaceae</taxon>
        <taxon>Enterobacter</taxon>
        <taxon>Enterobacter cloacae complex</taxon>
    </lineage>
</organism>
<name>A0AAW6S4Z9_ENTCL</name>
<proteinExistence type="predicted"/>
<feature type="domain" description="Tail spike TSP1/Gp66 N-terminal" evidence="1">
    <location>
        <begin position="30"/>
        <end position="93"/>
    </location>
</feature>
<dbReference type="EMBL" id="JAODZM010000030">
    <property type="protein sequence ID" value="MDH0197425.1"/>
    <property type="molecule type" value="Genomic_DNA"/>
</dbReference>
<gene>
    <name evidence="2" type="ORF">N7383_17490</name>
</gene>
<comment type="caution">
    <text evidence="2">The sequence shown here is derived from an EMBL/GenBank/DDBJ whole genome shotgun (WGS) entry which is preliminary data.</text>
</comment>
<feature type="non-terminal residue" evidence="2">
    <location>
        <position position="1"/>
    </location>
</feature>
<dbReference type="Proteomes" id="UP001158360">
    <property type="component" value="Unassembled WGS sequence"/>
</dbReference>
<evidence type="ECO:0000259" key="1">
    <source>
        <dbReference type="Pfam" id="PF18668"/>
    </source>
</evidence>
<protein>
    <recommendedName>
        <fullName evidence="1">Tail spike TSP1/Gp66 N-terminal domain-containing protein</fullName>
    </recommendedName>
</protein>
<evidence type="ECO:0000313" key="2">
    <source>
        <dbReference type="EMBL" id="MDH0197425.1"/>
    </source>
</evidence>
<sequence>SSAQDVLNQLAEPTGAELVADGSQTVSQSLSVKFNGLSFAAGGVANSAKDLFYYAADKYWYYWNGSFPKTVESGTSPSSTGGVGSSSWLPMSDAVLKALLLSSSGSANVNRPSETVEAALTRTDTRFTNVISLSNRTSIPELGYTGNKHWCPIENDGIQLGNYVFETPTHVDLKFVSDPITPSSGIIFSFGRPDLSGGAAFWSQDSYELKNGTFEGGTPQIAVFMPWTSHTATVENNRILNNGSPSYYALNFRAQNWWPIVRGNTFADYLDKGGNFCKATDDEGVTADKYTGNSRLTFSQNRCKWLGAGIGGVMLYTSGVAATITDNASENSKIAVKFGYPSSYAIVDKLYNEMMYGTQTVFEIGDDDDSGAPSNNYTGIVIRNVYSNFHSINTNTFIRMANNSVLLNEIDIDGVNITNLPTSGFIQPIVKINDIAFQKIIAGRISAANSPLIPLTTNRVAVVDKYGLNIPAINSDLVYINNATVSVPANSSTVIAPGWFARSNSSATFTRTGSGAAMANLRDSRFIGSLSAAAGAQSSIYFQFTDAILINSEYATIQFLINTSQNVNNTVVTSVFNPDGSRSQIDTRTISSGASWQEVTITISSRDANSSGSMLNVEINNSSSSAMTTYVTGFRLNRGQYGLCYKADIKSYGQTAREQADYTYITP</sequence>
<dbReference type="AlphaFoldDB" id="A0AAW6S4Z9"/>